<keyword evidence="6" id="KW-1185">Reference proteome</keyword>
<dbReference type="Pfam" id="PF13377">
    <property type="entry name" value="Peripla_BP_3"/>
    <property type="match status" value="1"/>
</dbReference>
<dbReference type="Gene3D" id="1.10.260.40">
    <property type="entry name" value="lambda repressor-like DNA-binding domains"/>
    <property type="match status" value="1"/>
</dbReference>
<keyword evidence="2 5" id="KW-0238">DNA-binding</keyword>
<sequence length="340" mass="36719">MRSDRAATLQDIADRLGVSRSTASFAITGRGRVSEEMRRRVQEVAAELGYRPNTVARNLRGARTGMIALRLPPDSTAMSYYMEATFGIVEEADRAGMIVFMLPTEQRPEGVDQLPADAVIALDPALDDPVVHLLLSGRVPVITGEPVPEGMPSPRGEVTSDHEPAVRELMDHLHQRGMAHPAIVLPDLQSHWAFTVRDVFAAWCAEQGIRPRVVTLPHPAAPEVIHGAVADLLREQDHPVDAILSVSDGTVLSVVTSAQSLGRRVGEDLLVAAFVDSEVLALAQPSITAIDLHPREFGRRCVRAALAAIDAAAAGDDRVVRELVPVAVQRRDSTRGPVAR</sequence>
<name>A0ABU0XIX8_9MICO</name>
<dbReference type="SMART" id="SM00354">
    <property type="entry name" value="HTH_LACI"/>
    <property type="match status" value="1"/>
</dbReference>
<accession>A0ABU0XIX8</accession>
<protein>
    <submittedName>
        <fullName evidence="5">LacI family DNA-binding transcriptional regulator</fullName>
    </submittedName>
</protein>
<dbReference type="Proteomes" id="UP001230289">
    <property type="component" value="Unassembled WGS sequence"/>
</dbReference>
<dbReference type="PROSITE" id="PS50932">
    <property type="entry name" value="HTH_LACI_2"/>
    <property type="match status" value="1"/>
</dbReference>
<dbReference type="Pfam" id="PF00356">
    <property type="entry name" value="LacI"/>
    <property type="match status" value="1"/>
</dbReference>
<evidence type="ECO:0000256" key="3">
    <source>
        <dbReference type="ARBA" id="ARBA00023163"/>
    </source>
</evidence>
<comment type="caution">
    <text evidence="5">The sequence shown here is derived from an EMBL/GenBank/DDBJ whole genome shotgun (WGS) entry which is preliminary data.</text>
</comment>
<dbReference type="SUPFAM" id="SSF47413">
    <property type="entry name" value="lambda repressor-like DNA-binding domains"/>
    <property type="match status" value="1"/>
</dbReference>
<dbReference type="PANTHER" id="PTHR30146:SF153">
    <property type="entry name" value="LACTOSE OPERON REPRESSOR"/>
    <property type="match status" value="1"/>
</dbReference>
<dbReference type="InterPro" id="IPR028082">
    <property type="entry name" value="Peripla_BP_I"/>
</dbReference>
<dbReference type="InterPro" id="IPR046335">
    <property type="entry name" value="LacI/GalR-like_sensor"/>
</dbReference>
<gene>
    <name evidence="5" type="ORF">RBR11_14315</name>
</gene>
<keyword evidence="1" id="KW-0805">Transcription regulation</keyword>
<dbReference type="SUPFAM" id="SSF53822">
    <property type="entry name" value="Periplasmic binding protein-like I"/>
    <property type="match status" value="1"/>
</dbReference>
<dbReference type="GO" id="GO:0003677">
    <property type="term" value="F:DNA binding"/>
    <property type="evidence" value="ECO:0007669"/>
    <property type="project" value="UniProtKB-KW"/>
</dbReference>
<dbReference type="InterPro" id="IPR010982">
    <property type="entry name" value="Lambda_DNA-bd_dom_sf"/>
</dbReference>
<evidence type="ECO:0000256" key="2">
    <source>
        <dbReference type="ARBA" id="ARBA00023125"/>
    </source>
</evidence>
<dbReference type="CDD" id="cd06267">
    <property type="entry name" value="PBP1_LacI_sugar_binding-like"/>
    <property type="match status" value="1"/>
</dbReference>
<evidence type="ECO:0000313" key="5">
    <source>
        <dbReference type="EMBL" id="MDQ4215094.1"/>
    </source>
</evidence>
<evidence type="ECO:0000313" key="6">
    <source>
        <dbReference type="Proteomes" id="UP001230289"/>
    </source>
</evidence>
<dbReference type="Gene3D" id="3.40.50.2300">
    <property type="match status" value="2"/>
</dbReference>
<dbReference type="CDD" id="cd01392">
    <property type="entry name" value="HTH_LacI"/>
    <property type="match status" value="1"/>
</dbReference>
<dbReference type="InterPro" id="IPR000843">
    <property type="entry name" value="HTH_LacI"/>
</dbReference>
<proteinExistence type="predicted"/>
<dbReference type="PANTHER" id="PTHR30146">
    <property type="entry name" value="LACI-RELATED TRANSCRIPTIONAL REPRESSOR"/>
    <property type="match status" value="1"/>
</dbReference>
<keyword evidence="3" id="KW-0804">Transcription</keyword>
<evidence type="ECO:0000256" key="1">
    <source>
        <dbReference type="ARBA" id="ARBA00023015"/>
    </source>
</evidence>
<feature type="domain" description="HTH lacI-type" evidence="4">
    <location>
        <begin position="7"/>
        <end position="61"/>
    </location>
</feature>
<evidence type="ECO:0000259" key="4">
    <source>
        <dbReference type="PROSITE" id="PS50932"/>
    </source>
</evidence>
<dbReference type="EMBL" id="JAVFCB010000008">
    <property type="protein sequence ID" value="MDQ4215094.1"/>
    <property type="molecule type" value="Genomic_DNA"/>
</dbReference>
<dbReference type="RefSeq" id="WP_308490046.1">
    <property type="nucleotide sequence ID" value="NZ_JAVFCB010000008.1"/>
</dbReference>
<organism evidence="5 6">
    <name type="scientific">Microbacterium capsulatum</name>
    <dbReference type="NCBI Taxonomy" id="3041921"/>
    <lineage>
        <taxon>Bacteria</taxon>
        <taxon>Bacillati</taxon>
        <taxon>Actinomycetota</taxon>
        <taxon>Actinomycetes</taxon>
        <taxon>Micrococcales</taxon>
        <taxon>Microbacteriaceae</taxon>
        <taxon>Microbacterium</taxon>
    </lineage>
</organism>
<reference evidence="5 6" key="1">
    <citation type="submission" date="2023-08" db="EMBL/GenBank/DDBJ databases">
        <title>Microbacterium sp. nov., isolated from a waste landfill.</title>
        <authorList>
            <person name="Wen W."/>
        </authorList>
    </citation>
    <scope>NUCLEOTIDE SEQUENCE [LARGE SCALE GENOMIC DNA]</scope>
    <source>
        <strain evidence="5 6">ASV81</strain>
    </source>
</reference>